<evidence type="ECO:0000256" key="12">
    <source>
        <dbReference type="ARBA" id="ARBA00022737"/>
    </source>
</evidence>
<dbReference type="InterPro" id="IPR003591">
    <property type="entry name" value="Leu-rich_rpt_typical-subtyp"/>
</dbReference>
<protein>
    <recommendedName>
        <fullName evidence="24">Receptor kinase-like protein Xa21</fullName>
        <ecNumber evidence="4">2.7.11.1</ecNumber>
    </recommendedName>
</protein>
<evidence type="ECO:0000256" key="5">
    <source>
        <dbReference type="ARBA" id="ARBA00022475"/>
    </source>
</evidence>
<comment type="function">
    <text evidence="22">Receptor kinase that detects X.oryzae pv. oryzae protein Ax21 to promote innate immunity. Following X.oryzae pv. oryzae protein Ax21 detection, undergoes cleavage, releasing the processed protein kinase Xa21 chain.</text>
</comment>
<dbReference type="GO" id="GO:0005886">
    <property type="term" value="C:plasma membrane"/>
    <property type="evidence" value="ECO:0007669"/>
    <property type="project" value="UniProtKB-SubCell"/>
</dbReference>
<keyword evidence="17" id="KW-0472">Membrane</keyword>
<evidence type="ECO:0000256" key="11">
    <source>
        <dbReference type="ARBA" id="ARBA00022729"/>
    </source>
</evidence>
<evidence type="ECO:0000256" key="13">
    <source>
        <dbReference type="ARBA" id="ARBA00022741"/>
    </source>
</evidence>
<dbReference type="Pfam" id="PF00560">
    <property type="entry name" value="LRR_1"/>
    <property type="match status" value="5"/>
</dbReference>
<keyword evidence="7" id="KW-0597">Phosphoprotein</keyword>
<evidence type="ECO:0000256" key="22">
    <source>
        <dbReference type="ARBA" id="ARBA00054320"/>
    </source>
</evidence>
<dbReference type="EC" id="2.7.11.1" evidence="4"/>
<evidence type="ECO:0000256" key="23">
    <source>
        <dbReference type="ARBA" id="ARBA00056628"/>
    </source>
</evidence>
<keyword evidence="13 25" id="KW-0547">Nucleotide-binding</keyword>
<evidence type="ECO:0000313" key="27">
    <source>
        <dbReference type="EMBL" id="KAF8681963.1"/>
    </source>
</evidence>
<keyword evidence="9" id="KW-0808">Transferase</keyword>
<evidence type="ECO:0000256" key="16">
    <source>
        <dbReference type="ARBA" id="ARBA00022989"/>
    </source>
</evidence>
<evidence type="ECO:0000256" key="4">
    <source>
        <dbReference type="ARBA" id="ARBA00012513"/>
    </source>
</evidence>
<dbReference type="GO" id="GO:0004674">
    <property type="term" value="F:protein serine/threonine kinase activity"/>
    <property type="evidence" value="ECO:0007669"/>
    <property type="project" value="UniProtKB-KW"/>
</dbReference>
<dbReference type="Pfam" id="PF08263">
    <property type="entry name" value="LRRNT_2"/>
    <property type="match status" value="1"/>
</dbReference>
<comment type="caution">
    <text evidence="27">The sequence shown here is derived from an EMBL/GenBank/DDBJ whole genome shotgun (WGS) entry which is preliminary data.</text>
</comment>
<dbReference type="SUPFAM" id="SSF56112">
    <property type="entry name" value="Protein kinase-like (PK-like)"/>
    <property type="match status" value="1"/>
</dbReference>
<keyword evidence="16" id="KW-1133">Transmembrane helix</keyword>
<dbReference type="EMBL" id="JACEFO010002109">
    <property type="protein sequence ID" value="KAF8681963.1"/>
    <property type="molecule type" value="Genomic_DNA"/>
</dbReference>
<dbReference type="InterPro" id="IPR017441">
    <property type="entry name" value="Protein_kinase_ATP_BS"/>
</dbReference>
<dbReference type="InterPro" id="IPR032675">
    <property type="entry name" value="LRR_dom_sf"/>
</dbReference>
<dbReference type="FunFam" id="3.30.200.20:FF:000432">
    <property type="entry name" value="LRR receptor-like serine/threonine-protein kinase EFR"/>
    <property type="match status" value="1"/>
</dbReference>
<evidence type="ECO:0000256" key="9">
    <source>
        <dbReference type="ARBA" id="ARBA00022679"/>
    </source>
</evidence>
<evidence type="ECO:0000256" key="6">
    <source>
        <dbReference type="ARBA" id="ARBA00022527"/>
    </source>
</evidence>
<comment type="catalytic activity">
    <reaction evidence="21">
        <text>L-seryl-[protein] + ATP = O-phospho-L-seryl-[protein] + ADP + H(+)</text>
        <dbReference type="Rhea" id="RHEA:17989"/>
        <dbReference type="Rhea" id="RHEA-COMP:9863"/>
        <dbReference type="Rhea" id="RHEA-COMP:11604"/>
        <dbReference type="ChEBI" id="CHEBI:15378"/>
        <dbReference type="ChEBI" id="CHEBI:29999"/>
        <dbReference type="ChEBI" id="CHEBI:30616"/>
        <dbReference type="ChEBI" id="CHEBI:83421"/>
        <dbReference type="ChEBI" id="CHEBI:456216"/>
        <dbReference type="EC" id="2.7.11.1"/>
    </reaction>
</comment>
<feature type="binding site" evidence="25">
    <location>
        <position position="724"/>
    </location>
    <ligand>
        <name>ATP</name>
        <dbReference type="ChEBI" id="CHEBI:30616"/>
    </ligand>
</feature>
<dbReference type="GO" id="GO:0005789">
    <property type="term" value="C:endoplasmic reticulum membrane"/>
    <property type="evidence" value="ECO:0007669"/>
    <property type="project" value="UniProtKB-SubCell"/>
</dbReference>
<dbReference type="Gene3D" id="1.10.510.10">
    <property type="entry name" value="Transferase(Phosphotransferase) domain 1"/>
    <property type="match status" value="1"/>
</dbReference>
<keyword evidence="8" id="KW-0433">Leucine-rich repeat</keyword>
<organism evidence="27 28">
    <name type="scientific">Digitaria exilis</name>
    <dbReference type="NCBI Taxonomy" id="1010633"/>
    <lineage>
        <taxon>Eukaryota</taxon>
        <taxon>Viridiplantae</taxon>
        <taxon>Streptophyta</taxon>
        <taxon>Embryophyta</taxon>
        <taxon>Tracheophyta</taxon>
        <taxon>Spermatophyta</taxon>
        <taxon>Magnoliopsida</taxon>
        <taxon>Liliopsida</taxon>
        <taxon>Poales</taxon>
        <taxon>Poaceae</taxon>
        <taxon>PACMAD clade</taxon>
        <taxon>Panicoideae</taxon>
        <taxon>Panicodae</taxon>
        <taxon>Paniceae</taxon>
        <taxon>Anthephorinae</taxon>
        <taxon>Digitaria</taxon>
    </lineage>
</organism>
<dbReference type="GO" id="GO:0009791">
    <property type="term" value="P:post-embryonic development"/>
    <property type="evidence" value="ECO:0007669"/>
    <property type="project" value="UniProtKB-ARBA"/>
</dbReference>
<dbReference type="InterPro" id="IPR008271">
    <property type="entry name" value="Ser/Thr_kinase_AS"/>
</dbReference>
<comment type="subcellular location">
    <subcellularLocation>
        <location evidence="1">Cell membrane</location>
        <topology evidence="1">Single-pass membrane protein</topology>
    </subcellularLocation>
    <subcellularLocation>
        <location evidence="2">Endoplasmic reticulum membrane</location>
        <topology evidence="2">Single-pass membrane protein</topology>
    </subcellularLocation>
</comment>
<evidence type="ECO:0000256" key="14">
    <source>
        <dbReference type="ARBA" id="ARBA00022777"/>
    </source>
</evidence>
<keyword evidence="15 25" id="KW-0067">ATP-binding</keyword>
<comment type="function">
    <text evidence="23">The processed protein kinase Xa21 chain released by protein cleavage after X.oryzae pv. oryzae protein Ax21 detection translocates into the nucleus where it can bind and regulate WRKY62, a transcription factor. Confers resistance to the bacterial pathogen X.oryzae pv. oryzae (Xoo).</text>
</comment>
<dbReference type="OrthoDB" id="676979at2759"/>
<evidence type="ECO:0000259" key="26">
    <source>
        <dbReference type="PROSITE" id="PS50011"/>
    </source>
</evidence>
<feature type="domain" description="Protein kinase" evidence="26">
    <location>
        <begin position="695"/>
        <end position="995"/>
    </location>
</feature>
<comment type="catalytic activity">
    <reaction evidence="20">
        <text>L-threonyl-[protein] + ATP = O-phospho-L-threonyl-[protein] + ADP + H(+)</text>
        <dbReference type="Rhea" id="RHEA:46608"/>
        <dbReference type="Rhea" id="RHEA-COMP:11060"/>
        <dbReference type="Rhea" id="RHEA-COMP:11605"/>
        <dbReference type="ChEBI" id="CHEBI:15378"/>
        <dbReference type="ChEBI" id="CHEBI:30013"/>
        <dbReference type="ChEBI" id="CHEBI:30616"/>
        <dbReference type="ChEBI" id="CHEBI:61977"/>
        <dbReference type="ChEBI" id="CHEBI:456216"/>
        <dbReference type="EC" id="2.7.11.1"/>
    </reaction>
</comment>
<keyword evidence="19" id="KW-0325">Glycoprotein</keyword>
<gene>
    <name evidence="27" type="ORF">HU200_045418</name>
</gene>
<proteinExistence type="inferred from homology"/>
<dbReference type="SUPFAM" id="SSF52047">
    <property type="entry name" value="RNI-like"/>
    <property type="match status" value="1"/>
</dbReference>
<accession>A0A835B3A7</accession>
<evidence type="ECO:0000256" key="1">
    <source>
        <dbReference type="ARBA" id="ARBA00004162"/>
    </source>
</evidence>
<evidence type="ECO:0000256" key="8">
    <source>
        <dbReference type="ARBA" id="ARBA00022614"/>
    </source>
</evidence>
<dbReference type="FunFam" id="1.10.510.10:FF:000358">
    <property type="entry name" value="Putative leucine-rich repeat receptor-like serine/threonine-protein kinase"/>
    <property type="match status" value="1"/>
</dbReference>
<dbReference type="SMART" id="SM00220">
    <property type="entry name" value="S_TKc"/>
    <property type="match status" value="1"/>
</dbReference>
<keyword evidence="14" id="KW-0418">Kinase</keyword>
<evidence type="ECO:0000256" key="7">
    <source>
        <dbReference type="ARBA" id="ARBA00022553"/>
    </source>
</evidence>
<dbReference type="InterPro" id="IPR055414">
    <property type="entry name" value="LRR_R13L4/SHOC2-like"/>
</dbReference>
<evidence type="ECO:0000256" key="2">
    <source>
        <dbReference type="ARBA" id="ARBA00004389"/>
    </source>
</evidence>
<evidence type="ECO:0000256" key="25">
    <source>
        <dbReference type="PROSITE-ProRule" id="PRU10141"/>
    </source>
</evidence>
<dbReference type="PROSITE" id="PS00107">
    <property type="entry name" value="PROTEIN_KINASE_ATP"/>
    <property type="match status" value="1"/>
</dbReference>
<evidence type="ECO:0000256" key="24">
    <source>
        <dbReference type="ARBA" id="ARBA00072040"/>
    </source>
</evidence>
<dbReference type="Pfam" id="PF13855">
    <property type="entry name" value="LRR_8"/>
    <property type="match status" value="2"/>
</dbReference>
<evidence type="ECO:0000256" key="15">
    <source>
        <dbReference type="ARBA" id="ARBA00022840"/>
    </source>
</evidence>
<dbReference type="PROSITE" id="PS50011">
    <property type="entry name" value="PROTEIN_KINASE_DOM"/>
    <property type="match status" value="1"/>
</dbReference>
<dbReference type="SMART" id="SM00369">
    <property type="entry name" value="LRR_TYP"/>
    <property type="match status" value="8"/>
</dbReference>
<dbReference type="Proteomes" id="UP000636709">
    <property type="component" value="Unassembled WGS sequence"/>
</dbReference>
<keyword evidence="10" id="KW-0812">Transmembrane</keyword>
<dbReference type="SUPFAM" id="SSF52058">
    <property type="entry name" value="L domain-like"/>
    <property type="match status" value="1"/>
</dbReference>
<keyword evidence="28" id="KW-1185">Reference proteome</keyword>
<dbReference type="Gene3D" id="3.80.10.10">
    <property type="entry name" value="Ribonuclease Inhibitor"/>
    <property type="match status" value="4"/>
</dbReference>
<keyword evidence="12" id="KW-0677">Repeat</keyword>
<keyword evidence="6" id="KW-0723">Serine/threonine-protein kinase</keyword>
<reference evidence="27" key="1">
    <citation type="submission" date="2020-07" db="EMBL/GenBank/DDBJ databases">
        <title>Genome sequence and genetic diversity analysis of an under-domesticated orphan crop, white fonio (Digitaria exilis).</title>
        <authorList>
            <person name="Bennetzen J.L."/>
            <person name="Chen S."/>
            <person name="Ma X."/>
            <person name="Wang X."/>
            <person name="Yssel A.E.J."/>
            <person name="Chaluvadi S.R."/>
            <person name="Johnson M."/>
            <person name="Gangashetty P."/>
            <person name="Hamidou F."/>
            <person name="Sanogo M.D."/>
            <person name="Zwaenepoel A."/>
            <person name="Wallace J."/>
            <person name="Van De Peer Y."/>
            <person name="Van Deynze A."/>
        </authorList>
    </citation>
    <scope>NUCLEOTIDE SEQUENCE</scope>
    <source>
        <tissue evidence="27">Leaves</tissue>
    </source>
</reference>
<dbReference type="InterPro" id="IPR001611">
    <property type="entry name" value="Leu-rich_rpt"/>
</dbReference>
<keyword evidence="11" id="KW-0732">Signal</keyword>
<dbReference type="PANTHER" id="PTHR27008:SF376">
    <property type="entry name" value="OS01G0152000 PROTEIN"/>
    <property type="match status" value="1"/>
</dbReference>
<dbReference type="Pfam" id="PF23598">
    <property type="entry name" value="LRR_14"/>
    <property type="match status" value="1"/>
</dbReference>
<dbReference type="AlphaFoldDB" id="A0A835B3A7"/>
<evidence type="ECO:0000256" key="17">
    <source>
        <dbReference type="ARBA" id="ARBA00023136"/>
    </source>
</evidence>
<dbReference type="GO" id="GO:0005524">
    <property type="term" value="F:ATP binding"/>
    <property type="evidence" value="ECO:0007669"/>
    <property type="project" value="UniProtKB-UniRule"/>
</dbReference>
<dbReference type="Gene3D" id="3.30.200.20">
    <property type="entry name" value="Phosphorylase Kinase, domain 1"/>
    <property type="match status" value="1"/>
</dbReference>
<evidence type="ECO:0000256" key="21">
    <source>
        <dbReference type="ARBA" id="ARBA00048679"/>
    </source>
</evidence>
<evidence type="ECO:0000256" key="10">
    <source>
        <dbReference type="ARBA" id="ARBA00022692"/>
    </source>
</evidence>
<dbReference type="PROSITE" id="PS00108">
    <property type="entry name" value="PROTEIN_KINASE_ST"/>
    <property type="match status" value="1"/>
</dbReference>
<dbReference type="InterPro" id="IPR013210">
    <property type="entry name" value="LRR_N_plant-typ"/>
</dbReference>
<dbReference type="InterPro" id="IPR051809">
    <property type="entry name" value="Plant_receptor-like_S/T_kinase"/>
</dbReference>
<evidence type="ECO:0000313" key="28">
    <source>
        <dbReference type="Proteomes" id="UP000636709"/>
    </source>
</evidence>
<evidence type="ECO:0000256" key="18">
    <source>
        <dbReference type="ARBA" id="ARBA00023170"/>
    </source>
</evidence>
<keyword evidence="5" id="KW-1003">Cell membrane</keyword>
<evidence type="ECO:0000256" key="3">
    <source>
        <dbReference type="ARBA" id="ARBA00008684"/>
    </source>
</evidence>
<dbReference type="PANTHER" id="PTHR27008">
    <property type="entry name" value="OS04G0122200 PROTEIN"/>
    <property type="match status" value="1"/>
</dbReference>
<dbReference type="InterPro" id="IPR000719">
    <property type="entry name" value="Prot_kinase_dom"/>
</dbReference>
<dbReference type="FunFam" id="3.80.10.10:FF:000233">
    <property type="entry name" value="Leucine-rich repeat receptor-like protein kinase TDR"/>
    <property type="match status" value="1"/>
</dbReference>
<sequence>MLLLLYSLVSTVLAFTAAGASSRHDAAALLAFKAAAIGTGATALASWNGSAAGLCTTWEGVTCGRHGRVVSLRLPSLGLSGTLSPAIGDLPRLQTLDLCSNWLHGGIPASLGRLRHLQTLDLRVNTFSGELPGNLTACKNLKSLLLSSNRLTGRVPAELADALPLRLQVLYLNNNSFTGPLPASLSNLTSLRRLILGINGFEGPIPHDLGRDNWLRGSIPADIHVKLPRLQYLALFENLFSGTIPSSISNLTDLQGLELSKNGFSGFVPRDLGRLKSLWNLQLDGNSLQAGRTEGWEFMDSLTNCRWLKVLALSYNNFTGDLPASVASLSTTLEELYLVDLGISGSIPSDIGNLIGLKVLCLVNTSISGVIPESIGKLENLTKLYLDNNRLLGFIPSSVGNLTKLITLSAPNNNFGGSIPRHIGKLNSLTSLDFSWNYLNGSIPKEVFELQSLSSTLDLSHNSLSGPLPFEVGSLANLNTLSLSGNQLSGQVPTTIKNCIVLETLLLDSNSFQGSIPQPLGDIKGLRTVNLTMNKFSGAIPDSLGSIHNLQHLYIAHNNLSSPIPTDLQNLTSLSDLNLSFNDLQGEVPKEGIFSNMSYPSIAGNKHLCGGIPRLRLDPCSHPAPSKSNAVRLKYIRICLATTGALVFVASLVTTIMLLHRRPKQRQKSQPRALLTEEQYERVSYQELFDGTKGFSEQNLLGKGSYGTVYKCTSIDEGTVTAVKVFNLELSGSTRSFLAECEALRRVRHRCLIRIITCCSSIDRQGQEFKALVFEFMPHGSLNCWLHPTSDMPPVTNTTLSLTQRLDIAVDIVDALDYLHNHCQPPIVHCDLKPSNILLAEDMSARVGDLGISRILSENASKTHLNSTNSTMGIRGSIGYVAPEYGEGCAVSTLGDVYSLGILLLEMFTGRSPTDDVFRDSLDLHRFCEDAFPDRILEIADPTLWAHSDTNDGITRSRVQECLISVIGLGLSCSKHQPKERKPVADVAVEMHAIRDEAYLMFAGSLAIDMEGKAEAKTAQ</sequence>
<name>A0A835B3A7_9POAL</name>
<dbReference type="Pfam" id="PF00069">
    <property type="entry name" value="Pkinase"/>
    <property type="match status" value="1"/>
</dbReference>
<dbReference type="FunFam" id="3.80.10.10:FF:000400">
    <property type="entry name" value="Nuclear pore complex protein NUP107"/>
    <property type="match status" value="1"/>
</dbReference>
<evidence type="ECO:0000256" key="19">
    <source>
        <dbReference type="ARBA" id="ARBA00023180"/>
    </source>
</evidence>
<dbReference type="InterPro" id="IPR011009">
    <property type="entry name" value="Kinase-like_dom_sf"/>
</dbReference>
<dbReference type="PROSITE" id="PS51450">
    <property type="entry name" value="LRR"/>
    <property type="match status" value="1"/>
</dbReference>
<evidence type="ECO:0000256" key="20">
    <source>
        <dbReference type="ARBA" id="ARBA00047899"/>
    </source>
</evidence>
<keyword evidence="18" id="KW-0675">Receptor</keyword>
<comment type="similarity">
    <text evidence="3">Belongs to the protein kinase superfamily. Ser/Thr protein kinase family.</text>
</comment>